<keyword evidence="5 11" id="KW-0032">Aminotransferase</keyword>
<evidence type="ECO:0000313" key="13">
    <source>
        <dbReference type="EMBL" id="NGO39157.1"/>
    </source>
</evidence>
<dbReference type="NCBIfam" id="TIGR01141">
    <property type="entry name" value="hisC"/>
    <property type="match status" value="1"/>
</dbReference>
<dbReference type="InterPro" id="IPR015424">
    <property type="entry name" value="PyrdxlP-dep_Trfase"/>
</dbReference>
<dbReference type="Gene3D" id="3.40.640.10">
    <property type="entry name" value="Type I PLP-dependent aspartate aminotransferase-like (Major domain)"/>
    <property type="match status" value="1"/>
</dbReference>
<comment type="catalytic activity">
    <reaction evidence="10 11">
        <text>L-histidinol phosphate + 2-oxoglutarate = 3-(imidazol-4-yl)-2-oxopropyl phosphate + L-glutamate</text>
        <dbReference type="Rhea" id="RHEA:23744"/>
        <dbReference type="ChEBI" id="CHEBI:16810"/>
        <dbReference type="ChEBI" id="CHEBI:29985"/>
        <dbReference type="ChEBI" id="CHEBI:57766"/>
        <dbReference type="ChEBI" id="CHEBI:57980"/>
        <dbReference type="EC" id="2.6.1.9"/>
    </reaction>
</comment>
<evidence type="ECO:0000256" key="5">
    <source>
        <dbReference type="ARBA" id="ARBA00022576"/>
    </source>
</evidence>
<comment type="subunit">
    <text evidence="4 11">Homodimer.</text>
</comment>
<keyword evidence="9 11" id="KW-0368">Histidine biosynthesis</keyword>
<evidence type="ECO:0000256" key="4">
    <source>
        <dbReference type="ARBA" id="ARBA00011738"/>
    </source>
</evidence>
<comment type="pathway">
    <text evidence="2 11">Amino-acid biosynthesis; L-histidine biosynthesis; L-histidine from 5-phospho-alpha-D-ribose 1-diphosphate: step 7/9.</text>
</comment>
<dbReference type="PANTHER" id="PTHR42885">
    <property type="entry name" value="HISTIDINOL-PHOSPHATE AMINOTRANSFERASE-RELATED"/>
    <property type="match status" value="1"/>
</dbReference>
<keyword evidence="6 11" id="KW-0028">Amino-acid biosynthesis</keyword>
<dbReference type="InterPro" id="IPR015422">
    <property type="entry name" value="PyrdxlP-dep_Trfase_small"/>
</dbReference>
<feature type="domain" description="Aminotransferase class I/classII large" evidence="12">
    <location>
        <begin position="32"/>
        <end position="371"/>
    </location>
</feature>
<dbReference type="InterPro" id="IPR015421">
    <property type="entry name" value="PyrdxlP-dep_Trfase_major"/>
</dbReference>
<dbReference type="EMBL" id="JAAKYA010000048">
    <property type="protein sequence ID" value="NGO39157.1"/>
    <property type="molecule type" value="Genomic_DNA"/>
</dbReference>
<organism evidence="13 14">
    <name type="scientific">Limisphaera ngatamarikiensis</name>
    <dbReference type="NCBI Taxonomy" id="1324935"/>
    <lineage>
        <taxon>Bacteria</taxon>
        <taxon>Pseudomonadati</taxon>
        <taxon>Verrucomicrobiota</taxon>
        <taxon>Verrucomicrobiia</taxon>
        <taxon>Limisphaerales</taxon>
        <taxon>Limisphaeraceae</taxon>
        <taxon>Limisphaera</taxon>
    </lineage>
</organism>
<accession>A0A6M1RP01</accession>
<dbReference type="GO" id="GO:0004400">
    <property type="term" value="F:histidinol-phosphate transaminase activity"/>
    <property type="evidence" value="ECO:0007669"/>
    <property type="project" value="UniProtKB-UniRule"/>
</dbReference>
<dbReference type="GO" id="GO:0000105">
    <property type="term" value="P:L-histidine biosynthetic process"/>
    <property type="evidence" value="ECO:0007669"/>
    <property type="project" value="UniProtKB-UniRule"/>
</dbReference>
<protein>
    <recommendedName>
        <fullName evidence="11">Histidinol-phosphate aminotransferase</fullName>
        <ecNumber evidence="11">2.6.1.9</ecNumber>
    </recommendedName>
    <alternativeName>
        <fullName evidence="11">Imidazole acetol-phosphate transaminase</fullName>
    </alternativeName>
</protein>
<dbReference type="UniPathway" id="UPA00031">
    <property type="reaction ID" value="UER00012"/>
</dbReference>
<dbReference type="Proteomes" id="UP000477311">
    <property type="component" value="Unassembled WGS sequence"/>
</dbReference>
<evidence type="ECO:0000256" key="6">
    <source>
        <dbReference type="ARBA" id="ARBA00022605"/>
    </source>
</evidence>
<gene>
    <name evidence="11 13" type="primary">hisC</name>
    <name evidence="13" type="ORF">G4L39_07070</name>
</gene>
<dbReference type="PANTHER" id="PTHR42885:SF2">
    <property type="entry name" value="HISTIDINOL-PHOSPHATE AMINOTRANSFERASE"/>
    <property type="match status" value="1"/>
</dbReference>
<sequence length="378" mass="42434">MARETVSEQLIRPLVRTLQPYVPGEQPRVKGLIKLNTNENPYPPSPRVLEAVRAAVDGRLRLYPDPTAERLRDKLARLHGCDPDQILVGNGADEVLRLAVHTFVEPLAAQRGPLSRRYLVPPAPATVQSFVPSYSLYPVLAAQHGAAFNPVPLQMEFALPEAGQLKHLKQWQPQAALTIITTPNAPSGRGYATRDIENICARTRGVLLLDETYADFAPENALALALKHPHVIVCRSFSKAYSLCFLRIGYAVGPKPLIQAMHKLRDSYNVNGLAQVAAEATLDDLAYYRENFRKIIETREWTTRQLQQLGFLVLPSQTNFILTRPPGPPAGDWYAQFRQNNILVRWFDTPELSPYLRITIGTPKDMETLVRVAKRLLR</sequence>
<reference evidence="13 14" key="1">
    <citation type="submission" date="2020-02" db="EMBL/GenBank/DDBJ databases">
        <title>Draft genome sequence of Limisphaera ngatamarikiensis NGM72.4T, a thermophilic Verrucomicrobia grouped in subdivision 3.</title>
        <authorList>
            <person name="Carere C.R."/>
            <person name="Steen J."/>
            <person name="Hugenholtz P."/>
            <person name="Stott M.B."/>
        </authorList>
    </citation>
    <scope>NUCLEOTIDE SEQUENCE [LARGE SCALE GENOMIC DNA]</scope>
    <source>
        <strain evidence="13 14">NGM72.4</strain>
    </source>
</reference>
<dbReference type="AlphaFoldDB" id="A0A6M1RP01"/>
<dbReference type="Gene3D" id="3.90.1150.10">
    <property type="entry name" value="Aspartate Aminotransferase, domain 1"/>
    <property type="match status" value="1"/>
</dbReference>
<evidence type="ECO:0000256" key="10">
    <source>
        <dbReference type="ARBA" id="ARBA00047481"/>
    </source>
</evidence>
<evidence type="ECO:0000256" key="9">
    <source>
        <dbReference type="ARBA" id="ARBA00023102"/>
    </source>
</evidence>
<evidence type="ECO:0000256" key="3">
    <source>
        <dbReference type="ARBA" id="ARBA00007970"/>
    </source>
</evidence>
<evidence type="ECO:0000256" key="1">
    <source>
        <dbReference type="ARBA" id="ARBA00001933"/>
    </source>
</evidence>
<dbReference type="InterPro" id="IPR004839">
    <property type="entry name" value="Aminotransferase_I/II_large"/>
</dbReference>
<dbReference type="SUPFAM" id="SSF53383">
    <property type="entry name" value="PLP-dependent transferases"/>
    <property type="match status" value="1"/>
</dbReference>
<dbReference type="GO" id="GO:0030170">
    <property type="term" value="F:pyridoxal phosphate binding"/>
    <property type="evidence" value="ECO:0007669"/>
    <property type="project" value="InterPro"/>
</dbReference>
<dbReference type="Pfam" id="PF00155">
    <property type="entry name" value="Aminotran_1_2"/>
    <property type="match status" value="1"/>
</dbReference>
<feature type="modified residue" description="N6-(pyridoxal phosphate)lysine" evidence="11">
    <location>
        <position position="239"/>
    </location>
</feature>
<comment type="cofactor">
    <cofactor evidence="1 11">
        <name>pyridoxal 5'-phosphate</name>
        <dbReference type="ChEBI" id="CHEBI:597326"/>
    </cofactor>
</comment>
<dbReference type="RefSeq" id="WP_165107010.1">
    <property type="nucleotide sequence ID" value="NZ_JAAKYA010000048.1"/>
</dbReference>
<evidence type="ECO:0000256" key="11">
    <source>
        <dbReference type="HAMAP-Rule" id="MF_01023"/>
    </source>
</evidence>
<evidence type="ECO:0000259" key="12">
    <source>
        <dbReference type="Pfam" id="PF00155"/>
    </source>
</evidence>
<evidence type="ECO:0000256" key="8">
    <source>
        <dbReference type="ARBA" id="ARBA00022898"/>
    </source>
</evidence>
<proteinExistence type="inferred from homology"/>
<evidence type="ECO:0000313" key="14">
    <source>
        <dbReference type="Proteomes" id="UP000477311"/>
    </source>
</evidence>
<comment type="similarity">
    <text evidence="3 11">Belongs to the class-II pyridoxal-phosphate-dependent aminotransferase family. Histidinol-phosphate aminotransferase subfamily.</text>
</comment>
<dbReference type="EC" id="2.6.1.9" evidence="11"/>
<dbReference type="HAMAP" id="MF_01023">
    <property type="entry name" value="HisC_aminotrans_2"/>
    <property type="match status" value="1"/>
</dbReference>
<evidence type="ECO:0000256" key="2">
    <source>
        <dbReference type="ARBA" id="ARBA00005011"/>
    </source>
</evidence>
<keyword evidence="7 11" id="KW-0808">Transferase</keyword>
<keyword evidence="8 11" id="KW-0663">Pyridoxal phosphate</keyword>
<keyword evidence="14" id="KW-1185">Reference proteome</keyword>
<dbReference type="CDD" id="cd00609">
    <property type="entry name" value="AAT_like"/>
    <property type="match status" value="1"/>
</dbReference>
<comment type="caution">
    <text evidence="13">The sequence shown here is derived from an EMBL/GenBank/DDBJ whole genome shotgun (WGS) entry which is preliminary data.</text>
</comment>
<dbReference type="InterPro" id="IPR005861">
    <property type="entry name" value="HisP_aminotrans"/>
</dbReference>
<name>A0A6M1RP01_9BACT</name>
<evidence type="ECO:0000256" key="7">
    <source>
        <dbReference type="ARBA" id="ARBA00022679"/>
    </source>
</evidence>